<dbReference type="Pfam" id="PF07992">
    <property type="entry name" value="Pyr_redox_2"/>
    <property type="match status" value="1"/>
</dbReference>
<comment type="subcellular location">
    <subcellularLocation>
        <location evidence="2">Cytoplasm</location>
    </subcellularLocation>
</comment>
<keyword evidence="4" id="KW-0963">Cytoplasm</keyword>
<evidence type="ECO:0000313" key="12">
    <source>
        <dbReference type="Proteomes" id="UP000636811"/>
    </source>
</evidence>
<dbReference type="InterPro" id="IPR050260">
    <property type="entry name" value="FAD-bd_OxRdtase"/>
</dbReference>
<evidence type="ECO:0000313" key="11">
    <source>
        <dbReference type="EMBL" id="MBF7978862.1"/>
    </source>
</evidence>
<dbReference type="PANTHER" id="PTHR43429">
    <property type="entry name" value="PYRIDINE NUCLEOTIDE-DISULFIDE OXIDOREDUCTASE DOMAIN-CONTAINING"/>
    <property type="match status" value="1"/>
</dbReference>
<dbReference type="Proteomes" id="UP000636811">
    <property type="component" value="Unassembled WGS sequence"/>
</dbReference>
<evidence type="ECO:0000256" key="4">
    <source>
        <dbReference type="ARBA" id="ARBA00022490"/>
    </source>
</evidence>
<evidence type="ECO:0000256" key="3">
    <source>
        <dbReference type="ARBA" id="ARBA00006442"/>
    </source>
</evidence>
<dbReference type="SUPFAM" id="SSF51905">
    <property type="entry name" value="FAD/NAD(P)-binding domain"/>
    <property type="match status" value="2"/>
</dbReference>
<evidence type="ECO:0000256" key="5">
    <source>
        <dbReference type="ARBA" id="ARBA00022630"/>
    </source>
</evidence>
<evidence type="ECO:0000256" key="8">
    <source>
        <dbReference type="ARBA" id="ARBA00023027"/>
    </source>
</evidence>
<dbReference type="PANTHER" id="PTHR43429:SF3">
    <property type="entry name" value="NITRITE REDUCTASE [NAD(P)H]"/>
    <property type="match status" value="1"/>
</dbReference>
<evidence type="ECO:0000256" key="7">
    <source>
        <dbReference type="ARBA" id="ARBA00023002"/>
    </source>
</evidence>
<reference evidence="11 12" key="1">
    <citation type="submission" date="2020-11" db="EMBL/GenBank/DDBJ databases">
        <title>Taxonomic investigation of Rahnella strains.</title>
        <authorList>
            <person name="Lee S.D."/>
        </authorList>
    </citation>
    <scope>NUCLEOTIDE SEQUENCE [LARGE SCALE GENOMIC DNA]</scope>
    <source>
        <strain evidence="11 12">SAP-17</strain>
    </source>
</reference>
<dbReference type="Gene3D" id="3.50.50.60">
    <property type="entry name" value="FAD/NAD(P)-binding domain"/>
    <property type="match status" value="2"/>
</dbReference>
<dbReference type="GO" id="GO:0016491">
    <property type="term" value="F:oxidoreductase activity"/>
    <property type="evidence" value="ECO:0007669"/>
    <property type="project" value="UniProtKB-KW"/>
</dbReference>
<dbReference type="InterPro" id="IPR036188">
    <property type="entry name" value="FAD/NAD-bd_sf"/>
</dbReference>
<dbReference type="NCBIfam" id="NF003437">
    <property type="entry name" value="PRK04965.1"/>
    <property type="match status" value="1"/>
</dbReference>
<dbReference type="Pfam" id="PF18113">
    <property type="entry name" value="Rbx_binding"/>
    <property type="match status" value="1"/>
</dbReference>
<accession>A0ABS0E183</accession>
<evidence type="ECO:0000256" key="1">
    <source>
        <dbReference type="ARBA" id="ARBA00001974"/>
    </source>
</evidence>
<evidence type="ECO:0000256" key="6">
    <source>
        <dbReference type="ARBA" id="ARBA00022827"/>
    </source>
</evidence>
<gene>
    <name evidence="11" type="primary">norW</name>
    <name evidence="11" type="ORF">IV433_05490</name>
</gene>
<dbReference type="RefSeq" id="WP_195813356.1">
    <property type="nucleotide sequence ID" value="NZ_JADOBI010000002.1"/>
</dbReference>
<evidence type="ECO:0000256" key="2">
    <source>
        <dbReference type="ARBA" id="ARBA00004496"/>
    </source>
</evidence>
<dbReference type="EMBL" id="JADOBI010000002">
    <property type="protein sequence ID" value="MBF7978862.1"/>
    <property type="molecule type" value="Genomic_DNA"/>
</dbReference>
<dbReference type="Gene3D" id="3.30.390.120">
    <property type="match status" value="1"/>
</dbReference>
<dbReference type="PRINTS" id="PR00368">
    <property type="entry name" value="FADPNR"/>
</dbReference>
<keyword evidence="5" id="KW-0285">Flavoprotein</keyword>
<name>A0ABS0E183_9GAMM</name>
<comment type="caution">
    <text evidence="11">The sequence shown here is derived from an EMBL/GenBank/DDBJ whole genome shotgun (WGS) entry which is preliminary data.</text>
</comment>
<comment type="similarity">
    <text evidence="3">Belongs to the FAD-dependent oxidoreductase family.</text>
</comment>
<dbReference type="InterPro" id="IPR041364">
    <property type="entry name" value="Rbx-bd"/>
</dbReference>
<evidence type="ECO:0000259" key="9">
    <source>
        <dbReference type="Pfam" id="PF07992"/>
    </source>
</evidence>
<keyword evidence="12" id="KW-1185">Reference proteome</keyword>
<proteinExistence type="inferred from homology"/>
<protein>
    <submittedName>
        <fullName evidence="11">NADH:flavorubredoxin reductase NorW</fullName>
        <ecNumber evidence="11">1.18.1.-</ecNumber>
    </submittedName>
</protein>
<comment type="cofactor">
    <cofactor evidence="1">
        <name>FAD</name>
        <dbReference type="ChEBI" id="CHEBI:57692"/>
    </cofactor>
</comment>
<keyword evidence="6" id="KW-0274">FAD</keyword>
<dbReference type="EC" id="1.18.1.-" evidence="11"/>
<sequence length="377" mass="40736">MEHNIVIIGAGFAARQLIKNIRRADKQVPVTLIAADSADDYNKPDLSHVFTQKQGADDLTRQSAAQFAAENNLTVVSNTRVTAVDRRNKRVVCGDRFFEYGKLVLATGAQAILPALPGSEWIFTFNSQNEYRQNQDALQSAKQIVVLGGGLIGSELAMDLQRAGKQVTVVDRSHSLLGSVMPAEISSRLQHKFSQMGIQLALNNELESVAKTAEGLSVSLKNGLIIRADAVIAAIGLKPETALAADAGLHTQRGIVVNGQLQTSDPAIYALGDCAEIEGRILPFLQPAQIGAMTLAKNLLGGAETLNLPAMLVKVKTPDLPLFFAGETTRTDLNWDITLNSQGMMAKGRDDQNQLRAFIASEEHTRQAFLLLRELSA</sequence>
<feature type="domain" description="Rubredoxin binding" evidence="10">
    <location>
        <begin position="306"/>
        <end position="375"/>
    </location>
</feature>
<dbReference type="InterPro" id="IPR023753">
    <property type="entry name" value="FAD/NAD-binding_dom"/>
</dbReference>
<organism evidence="11 12">
    <name type="scientific">Rahnella laticis</name>
    <dbReference type="NCBI Taxonomy" id="2787622"/>
    <lineage>
        <taxon>Bacteria</taxon>
        <taxon>Pseudomonadati</taxon>
        <taxon>Pseudomonadota</taxon>
        <taxon>Gammaproteobacteria</taxon>
        <taxon>Enterobacterales</taxon>
        <taxon>Yersiniaceae</taxon>
        <taxon>Rahnella</taxon>
    </lineage>
</organism>
<evidence type="ECO:0000259" key="10">
    <source>
        <dbReference type="Pfam" id="PF18113"/>
    </source>
</evidence>
<dbReference type="PRINTS" id="PR00411">
    <property type="entry name" value="PNDRDTASEI"/>
</dbReference>
<feature type="domain" description="FAD/NAD(P)-binding" evidence="9">
    <location>
        <begin position="4"/>
        <end position="279"/>
    </location>
</feature>
<keyword evidence="7 11" id="KW-0560">Oxidoreductase</keyword>
<keyword evidence="8" id="KW-0520">NAD</keyword>